<evidence type="ECO:0000313" key="2">
    <source>
        <dbReference type="Proteomes" id="UP000007089"/>
    </source>
</evidence>
<dbReference type="EMBL" id="CP001359">
    <property type="protein sequence ID" value="ACL67177.1"/>
    <property type="molecule type" value="Genomic_DNA"/>
</dbReference>
<sequence>MLRTTQDVVELRRWAEARAARPCREEASGRLALAMPGESCPAELAEVGWEEFEPAFSYSRAVAVYDDAPGGRRCFVGAYDEAHAFVASCRACGSAGAQDAGAAR</sequence>
<dbReference type="KEGG" id="acp:A2cp1_3853"/>
<dbReference type="Proteomes" id="UP000007089">
    <property type="component" value="Chromosome"/>
</dbReference>
<reference evidence="1" key="1">
    <citation type="submission" date="2009-01" db="EMBL/GenBank/DDBJ databases">
        <title>Complete sequence of Anaeromyxobacter dehalogenans 2CP-1.</title>
        <authorList>
            <consortium name="US DOE Joint Genome Institute"/>
            <person name="Lucas S."/>
            <person name="Copeland A."/>
            <person name="Lapidus A."/>
            <person name="Glavina del Rio T."/>
            <person name="Dalin E."/>
            <person name="Tice H."/>
            <person name="Bruce D."/>
            <person name="Goodwin L."/>
            <person name="Pitluck S."/>
            <person name="Saunders E."/>
            <person name="Brettin T."/>
            <person name="Detter J.C."/>
            <person name="Han C."/>
            <person name="Larimer F."/>
            <person name="Land M."/>
            <person name="Hauser L."/>
            <person name="Kyrpides N."/>
            <person name="Ovchinnikova G."/>
            <person name="Beliaev A.S."/>
            <person name="Richardson P."/>
        </authorList>
    </citation>
    <scope>NUCLEOTIDE SEQUENCE</scope>
    <source>
        <strain evidence="1">2CP-1</strain>
    </source>
</reference>
<organism evidence="1 2">
    <name type="scientific">Anaeromyxobacter dehalogenans (strain ATCC BAA-258 / DSM 21875 / 2CP-1)</name>
    <dbReference type="NCBI Taxonomy" id="455488"/>
    <lineage>
        <taxon>Bacteria</taxon>
        <taxon>Pseudomonadati</taxon>
        <taxon>Myxococcota</taxon>
        <taxon>Myxococcia</taxon>
        <taxon>Myxococcales</taxon>
        <taxon>Cystobacterineae</taxon>
        <taxon>Anaeromyxobacteraceae</taxon>
        <taxon>Anaeromyxobacter</taxon>
    </lineage>
</organism>
<dbReference type="RefSeq" id="WP_015934918.1">
    <property type="nucleotide sequence ID" value="NC_011891.1"/>
</dbReference>
<name>B8J7J7_ANAD2</name>
<keyword evidence="2" id="KW-1185">Reference proteome</keyword>
<proteinExistence type="predicted"/>
<protein>
    <submittedName>
        <fullName evidence="1">Uncharacterized protein</fullName>
    </submittedName>
</protein>
<gene>
    <name evidence="1" type="ordered locus">A2cp1_3853</name>
</gene>
<dbReference type="AlphaFoldDB" id="B8J7J7"/>
<dbReference type="HOGENOM" id="CLU_2244317_0_0_7"/>
<accession>B8J7J7</accession>
<evidence type="ECO:0000313" key="1">
    <source>
        <dbReference type="EMBL" id="ACL67177.1"/>
    </source>
</evidence>